<name>A0A0E9T3L5_ANGAN</name>
<organism evidence="1">
    <name type="scientific">Anguilla anguilla</name>
    <name type="common">European freshwater eel</name>
    <name type="synonym">Muraena anguilla</name>
    <dbReference type="NCBI Taxonomy" id="7936"/>
    <lineage>
        <taxon>Eukaryota</taxon>
        <taxon>Metazoa</taxon>
        <taxon>Chordata</taxon>
        <taxon>Craniata</taxon>
        <taxon>Vertebrata</taxon>
        <taxon>Euteleostomi</taxon>
        <taxon>Actinopterygii</taxon>
        <taxon>Neopterygii</taxon>
        <taxon>Teleostei</taxon>
        <taxon>Anguilliformes</taxon>
        <taxon>Anguillidae</taxon>
        <taxon>Anguilla</taxon>
    </lineage>
</organism>
<sequence>MSKTMALFFKFSLFKLADDI</sequence>
<dbReference type="AlphaFoldDB" id="A0A0E9T3L5"/>
<proteinExistence type="predicted"/>
<accession>A0A0E9T3L5</accession>
<reference evidence="1" key="1">
    <citation type="submission" date="2014-11" db="EMBL/GenBank/DDBJ databases">
        <authorList>
            <person name="Amaro Gonzalez C."/>
        </authorList>
    </citation>
    <scope>NUCLEOTIDE SEQUENCE</scope>
</reference>
<protein>
    <submittedName>
        <fullName evidence="1">Uncharacterized protein</fullName>
    </submittedName>
</protein>
<reference evidence="1" key="2">
    <citation type="journal article" date="2015" name="Fish Shellfish Immunol.">
        <title>Early steps in the European eel (Anguilla anguilla)-Vibrio vulnificus interaction in the gills: Role of the RtxA13 toxin.</title>
        <authorList>
            <person name="Callol A."/>
            <person name="Pajuelo D."/>
            <person name="Ebbesson L."/>
            <person name="Teles M."/>
            <person name="MacKenzie S."/>
            <person name="Amaro C."/>
        </authorList>
    </citation>
    <scope>NUCLEOTIDE SEQUENCE</scope>
</reference>
<dbReference type="EMBL" id="GBXM01060361">
    <property type="protein sequence ID" value="JAH48216.1"/>
    <property type="molecule type" value="Transcribed_RNA"/>
</dbReference>
<evidence type="ECO:0000313" key="1">
    <source>
        <dbReference type="EMBL" id="JAH48216.1"/>
    </source>
</evidence>